<keyword evidence="3" id="KW-1185">Reference proteome</keyword>
<dbReference type="EMBL" id="JAAAIM010000786">
    <property type="protein sequence ID" value="KAG0284322.1"/>
    <property type="molecule type" value="Genomic_DNA"/>
</dbReference>
<name>A0ABQ7JSV5_9FUNG</name>
<evidence type="ECO:0008006" key="4">
    <source>
        <dbReference type="Google" id="ProtNLM"/>
    </source>
</evidence>
<evidence type="ECO:0000313" key="3">
    <source>
        <dbReference type="Proteomes" id="UP001194696"/>
    </source>
</evidence>
<sequence>MDTHSRLSSPGCNCDGDQFSHKPAFIELPSQHVFVFCISTPYQQKPNPHRYSHGHDHGHGYRIIIDTTKSYNLQAGASLYQRKHDHRSPPATTVNVLTIVVRHHHINNLKLIAITAIEYSIPMATRSPQGQLKVVFDRNPTIFKTDADRVQYALRSMGEQTTLYFEPFLNKTIIDYRKCLSKYPVFLKTLRFVFGKPPTRQMEEDALKQLLKIQQTDAMWNYIKILRDLNAILRFDERSLISIFKSGISPELWPFFRNMDEYQTLSDLQVAASEVYATHTGQRIRKEKSQFEAAKWARQTQGINDHGHNLEQVEEPDMVNSQPRSKALTSTPDDTSIFAGAVPKVGPGVNVAMQGKKSWWKGGHSKKKKKNGK</sequence>
<feature type="region of interest" description="Disordered" evidence="1">
    <location>
        <begin position="316"/>
        <end position="337"/>
    </location>
</feature>
<comment type="caution">
    <text evidence="2">The sequence shown here is derived from an EMBL/GenBank/DDBJ whole genome shotgun (WGS) entry which is preliminary data.</text>
</comment>
<gene>
    <name evidence="2" type="ORF">BGZ96_011298</name>
</gene>
<proteinExistence type="predicted"/>
<reference evidence="2 3" key="1">
    <citation type="journal article" date="2020" name="Fungal Divers.">
        <title>Resolving the Mortierellaceae phylogeny through synthesis of multi-gene phylogenetics and phylogenomics.</title>
        <authorList>
            <person name="Vandepol N."/>
            <person name="Liber J."/>
            <person name="Desiro A."/>
            <person name="Na H."/>
            <person name="Kennedy M."/>
            <person name="Barry K."/>
            <person name="Grigoriev I.V."/>
            <person name="Miller A.N."/>
            <person name="O'Donnell K."/>
            <person name="Stajich J.E."/>
            <person name="Bonito G."/>
        </authorList>
    </citation>
    <scope>NUCLEOTIDE SEQUENCE [LARGE SCALE GENOMIC DNA]</scope>
    <source>
        <strain evidence="2 3">AD045</strain>
    </source>
</reference>
<organism evidence="2 3">
    <name type="scientific">Linnemannia gamsii</name>
    <dbReference type="NCBI Taxonomy" id="64522"/>
    <lineage>
        <taxon>Eukaryota</taxon>
        <taxon>Fungi</taxon>
        <taxon>Fungi incertae sedis</taxon>
        <taxon>Mucoromycota</taxon>
        <taxon>Mortierellomycotina</taxon>
        <taxon>Mortierellomycetes</taxon>
        <taxon>Mortierellales</taxon>
        <taxon>Mortierellaceae</taxon>
        <taxon>Linnemannia</taxon>
    </lineage>
</organism>
<evidence type="ECO:0000313" key="2">
    <source>
        <dbReference type="EMBL" id="KAG0284322.1"/>
    </source>
</evidence>
<evidence type="ECO:0000256" key="1">
    <source>
        <dbReference type="SAM" id="MobiDB-lite"/>
    </source>
</evidence>
<protein>
    <recommendedName>
        <fullName evidence="4">Retrotransposon gag domain-containing protein</fullName>
    </recommendedName>
</protein>
<accession>A0ABQ7JSV5</accession>
<dbReference type="Proteomes" id="UP001194696">
    <property type="component" value="Unassembled WGS sequence"/>
</dbReference>
<feature type="compositionally biased region" description="Polar residues" evidence="1">
    <location>
        <begin position="319"/>
        <end position="334"/>
    </location>
</feature>